<keyword evidence="1" id="KW-1133">Transmembrane helix</keyword>
<dbReference type="EMBL" id="SDRB02011658">
    <property type="protein sequence ID" value="THG00528.1"/>
    <property type="molecule type" value="Genomic_DNA"/>
</dbReference>
<gene>
    <name evidence="2" type="ORF">TEA_023136</name>
</gene>
<organism evidence="2 3">
    <name type="scientific">Camellia sinensis var. sinensis</name>
    <name type="common">China tea</name>
    <dbReference type="NCBI Taxonomy" id="542762"/>
    <lineage>
        <taxon>Eukaryota</taxon>
        <taxon>Viridiplantae</taxon>
        <taxon>Streptophyta</taxon>
        <taxon>Embryophyta</taxon>
        <taxon>Tracheophyta</taxon>
        <taxon>Spermatophyta</taxon>
        <taxon>Magnoliopsida</taxon>
        <taxon>eudicotyledons</taxon>
        <taxon>Gunneridae</taxon>
        <taxon>Pentapetalae</taxon>
        <taxon>asterids</taxon>
        <taxon>Ericales</taxon>
        <taxon>Theaceae</taxon>
        <taxon>Camellia</taxon>
    </lineage>
</organism>
<evidence type="ECO:0000313" key="3">
    <source>
        <dbReference type="Proteomes" id="UP000306102"/>
    </source>
</evidence>
<reference evidence="2 3" key="1">
    <citation type="journal article" date="2018" name="Proc. Natl. Acad. Sci. U.S.A.">
        <title>Draft genome sequence of Camellia sinensis var. sinensis provides insights into the evolution of the tea genome and tea quality.</title>
        <authorList>
            <person name="Wei C."/>
            <person name="Yang H."/>
            <person name="Wang S."/>
            <person name="Zhao J."/>
            <person name="Liu C."/>
            <person name="Gao L."/>
            <person name="Xia E."/>
            <person name="Lu Y."/>
            <person name="Tai Y."/>
            <person name="She G."/>
            <person name="Sun J."/>
            <person name="Cao H."/>
            <person name="Tong W."/>
            <person name="Gao Q."/>
            <person name="Li Y."/>
            <person name="Deng W."/>
            <person name="Jiang X."/>
            <person name="Wang W."/>
            <person name="Chen Q."/>
            <person name="Zhang S."/>
            <person name="Li H."/>
            <person name="Wu J."/>
            <person name="Wang P."/>
            <person name="Li P."/>
            <person name="Shi C."/>
            <person name="Zheng F."/>
            <person name="Jian J."/>
            <person name="Huang B."/>
            <person name="Shan D."/>
            <person name="Shi M."/>
            <person name="Fang C."/>
            <person name="Yue Y."/>
            <person name="Li F."/>
            <person name="Li D."/>
            <person name="Wei S."/>
            <person name="Han B."/>
            <person name="Jiang C."/>
            <person name="Yin Y."/>
            <person name="Xia T."/>
            <person name="Zhang Z."/>
            <person name="Bennetzen J.L."/>
            <person name="Zhao S."/>
            <person name="Wan X."/>
        </authorList>
    </citation>
    <scope>NUCLEOTIDE SEQUENCE [LARGE SCALE GENOMIC DNA]</scope>
    <source>
        <strain evidence="3">cv. Shuchazao</strain>
        <tissue evidence="2">Leaf</tissue>
    </source>
</reference>
<protein>
    <submittedName>
        <fullName evidence="2">Uncharacterized protein</fullName>
    </submittedName>
</protein>
<feature type="transmembrane region" description="Helical" evidence="1">
    <location>
        <begin position="73"/>
        <end position="97"/>
    </location>
</feature>
<evidence type="ECO:0000313" key="2">
    <source>
        <dbReference type="EMBL" id="THG00528.1"/>
    </source>
</evidence>
<accession>A0A4S4DD30</accession>
<name>A0A4S4DD30_CAMSN</name>
<comment type="caution">
    <text evidence="2">The sequence shown here is derived from an EMBL/GenBank/DDBJ whole genome shotgun (WGS) entry which is preliminary data.</text>
</comment>
<sequence length="183" mass="19179">MGRVHAEWATLGPASSFAHPFFVSSSCGFVCGIFLSDGANCTSEATLHHAVALEVSINHHTHVSIKHRSIEALLLYAHVLVNLLLSGFGLAGCSRAWKGLGFVVAVAAKPGVGLAKSGVGLGLLVVTRLGRCLGLLVVAKPVMGFELVSCGQVYRKLGLAGNGQNWLRLWIVGRGILPETGLD</sequence>
<dbReference type="AlphaFoldDB" id="A0A4S4DD30"/>
<dbReference type="PROSITE" id="PS51257">
    <property type="entry name" value="PROKAR_LIPOPROTEIN"/>
    <property type="match status" value="1"/>
</dbReference>
<keyword evidence="1" id="KW-0812">Transmembrane</keyword>
<keyword evidence="1" id="KW-0472">Membrane</keyword>
<proteinExistence type="predicted"/>
<dbReference type="Proteomes" id="UP000306102">
    <property type="component" value="Unassembled WGS sequence"/>
</dbReference>
<keyword evidence="3" id="KW-1185">Reference proteome</keyword>
<evidence type="ECO:0000256" key="1">
    <source>
        <dbReference type="SAM" id="Phobius"/>
    </source>
</evidence>